<comment type="caution">
    <text evidence="6">The sequence shown here is derived from an EMBL/GenBank/DDBJ whole genome shotgun (WGS) entry which is preliminary data.</text>
</comment>
<comment type="similarity">
    <text evidence="2 5">Belongs to the CMC family.</text>
</comment>
<dbReference type="PANTHER" id="PTHR22977:SF1">
    <property type="entry name" value="COX ASSEMBLY MITOCHONDRIAL PROTEIN 2 HOMOLOG"/>
    <property type="match status" value="1"/>
</dbReference>
<keyword evidence="3 5" id="KW-0496">Mitochondrion</keyword>
<dbReference type="PROSITE" id="PS51808">
    <property type="entry name" value="CHCH"/>
    <property type="match status" value="1"/>
</dbReference>
<evidence type="ECO:0000313" key="6">
    <source>
        <dbReference type="EMBL" id="CAK8696215.1"/>
    </source>
</evidence>
<accession>A0ABP0GWV2</accession>
<organism evidence="6 7">
    <name type="scientific">Clavelina lepadiformis</name>
    <name type="common">Light-bulb sea squirt</name>
    <name type="synonym">Ascidia lepadiformis</name>
    <dbReference type="NCBI Taxonomy" id="159417"/>
    <lineage>
        <taxon>Eukaryota</taxon>
        <taxon>Metazoa</taxon>
        <taxon>Chordata</taxon>
        <taxon>Tunicata</taxon>
        <taxon>Ascidiacea</taxon>
        <taxon>Aplousobranchia</taxon>
        <taxon>Clavelinidae</taxon>
        <taxon>Clavelina</taxon>
    </lineage>
</organism>
<evidence type="ECO:0000256" key="3">
    <source>
        <dbReference type="ARBA" id="ARBA00023128"/>
    </source>
</evidence>
<keyword evidence="7" id="KW-1185">Reference proteome</keyword>
<evidence type="ECO:0000256" key="4">
    <source>
        <dbReference type="ARBA" id="ARBA00023157"/>
    </source>
</evidence>
<evidence type="ECO:0000256" key="2">
    <source>
        <dbReference type="ARBA" id="ARBA00007347"/>
    </source>
</evidence>
<evidence type="ECO:0000313" key="7">
    <source>
        <dbReference type="Proteomes" id="UP001642483"/>
    </source>
</evidence>
<reference evidence="6 7" key="1">
    <citation type="submission" date="2024-02" db="EMBL/GenBank/DDBJ databases">
        <authorList>
            <person name="Daric V."/>
            <person name="Darras S."/>
        </authorList>
    </citation>
    <scope>NUCLEOTIDE SEQUENCE [LARGE SCALE GENOMIC DNA]</scope>
</reference>
<dbReference type="Pfam" id="PF08583">
    <property type="entry name" value="Cmc1"/>
    <property type="match status" value="1"/>
</dbReference>
<proteinExistence type="inferred from homology"/>
<evidence type="ECO:0000256" key="1">
    <source>
        <dbReference type="ARBA" id="ARBA00004173"/>
    </source>
</evidence>
<protein>
    <recommendedName>
        <fullName evidence="5">COX assembly mitochondrial protein</fullName>
    </recommendedName>
</protein>
<comment type="subcellular location">
    <subcellularLocation>
        <location evidence="1 5">Mitochondrion</location>
    </subcellularLocation>
</comment>
<dbReference type="PANTHER" id="PTHR22977">
    <property type="entry name" value="COX ASSEMBLY MITOCHONDRIAL PROTEIN"/>
    <property type="match status" value="1"/>
</dbReference>
<dbReference type="InterPro" id="IPR013892">
    <property type="entry name" value="Cyt_c_biogenesis_Cmc1-like"/>
</dbReference>
<sequence length="85" mass="10261">MPQSTAPNLHTPTCNRLVQEYHDCVAKHRYKKFIGACNDENARMQACFKEERRRNRKVNQEKANLKKEKTDEYLKWRKEMGYDKI</sequence>
<gene>
    <name evidence="6" type="ORF">CVLEPA_LOCUS29387</name>
</gene>
<keyword evidence="4" id="KW-1015">Disulfide bond</keyword>
<name>A0ABP0GWV2_CLALP</name>
<dbReference type="Proteomes" id="UP001642483">
    <property type="component" value="Unassembled WGS sequence"/>
</dbReference>
<dbReference type="EMBL" id="CAWYQH010000152">
    <property type="protein sequence ID" value="CAK8696215.1"/>
    <property type="molecule type" value="Genomic_DNA"/>
</dbReference>
<evidence type="ECO:0000256" key="5">
    <source>
        <dbReference type="RuleBase" id="RU364104"/>
    </source>
</evidence>